<dbReference type="Proteomes" id="UP000265140">
    <property type="component" value="Chromosome 1"/>
</dbReference>
<organism evidence="3 4">
    <name type="scientific">Esox lucius</name>
    <name type="common">Northern pike</name>
    <dbReference type="NCBI Taxonomy" id="8010"/>
    <lineage>
        <taxon>Eukaryota</taxon>
        <taxon>Metazoa</taxon>
        <taxon>Chordata</taxon>
        <taxon>Craniata</taxon>
        <taxon>Vertebrata</taxon>
        <taxon>Euteleostomi</taxon>
        <taxon>Actinopterygii</taxon>
        <taxon>Neopterygii</taxon>
        <taxon>Teleostei</taxon>
        <taxon>Protacanthopterygii</taxon>
        <taxon>Esociformes</taxon>
        <taxon>Esocidae</taxon>
        <taxon>Esox</taxon>
    </lineage>
</organism>
<dbReference type="Ensembl" id="ENSELUT00000091875.1">
    <property type="protein sequence ID" value="ENSELUP00000095708.1"/>
    <property type="gene ID" value="ENSELUG00000045390.1"/>
</dbReference>
<evidence type="ECO:0000313" key="3">
    <source>
        <dbReference type="Ensembl" id="ENSELUP00000095708.1"/>
    </source>
</evidence>
<feature type="region of interest" description="Disordered" evidence="2">
    <location>
        <begin position="144"/>
        <end position="164"/>
    </location>
</feature>
<sequence length="376" mass="40670">MSEKRDSMCILFSLEKLLFCEKTRGVVTDEGTLVNVEDTVEMLPKARRALTIQEIAALARSSLHGISQAMKDHVTRPTGMAQGRVAHLIEWKGWCKPTDTPAALESDFNNYSDLTEGEQEARFAAGVAEQFAIAEAKLRAWSSVDGDDSNDDSYDEDFIPANEPTTQSTEVPLYLRDLIHSQVCQHLCLRAPCCDGGGGGERGEGGGGGGERPSPGSTDTLCSSLCSLDEQHPLLRDFPHRCANGRHHGDTAELAAKIFSALQGGEDLLLSRLQRLGQGMGGGRGDFHSLGSGRGRPGGEVSPCYSTSYSETYLSPGEDDDAPCKDYEGTGCRVEGEGYPPDYSTHRKISDVASSGVVSLDEDEEEEEGREREQEN</sequence>
<evidence type="ECO:0000256" key="1">
    <source>
        <dbReference type="ARBA" id="ARBA00010635"/>
    </source>
</evidence>
<dbReference type="KEGG" id="els:105016149"/>
<feature type="compositionally biased region" description="Low complexity" evidence="2">
    <location>
        <begin position="212"/>
        <end position="221"/>
    </location>
</feature>
<dbReference type="Pfam" id="PF15010">
    <property type="entry name" value="FAM131"/>
    <property type="match status" value="1"/>
</dbReference>
<protein>
    <recommendedName>
        <fullName evidence="5">Family with sequence similarity 131 member A</fullName>
    </recommendedName>
</protein>
<dbReference type="GeneTree" id="ENSGT00950000183106"/>
<dbReference type="CTD" id="100101652"/>
<reference evidence="3 4" key="1">
    <citation type="submission" date="2020-02" db="EMBL/GenBank/DDBJ databases">
        <title>Esox lucius (northern pike) genome, fEsoLuc1, primary haplotype.</title>
        <authorList>
            <person name="Myers G."/>
            <person name="Karagic N."/>
            <person name="Meyer A."/>
            <person name="Pippel M."/>
            <person name="Reichard M."/>
            <person name="Winkler S."/>
            <person name="Tracey A."/>
            <person name="Sims Y."/>
            <person name="Howe K."/>
            <person name="Rhie A."/>
            <person name="Formenti G."/>
            <person name="Durbin R."/>
            <person name="Fedrigo O."/>
            <person name="Jarvis E.D."/>
        </authorList>
    </citation>
    <scope>NUCLEOTIDE SEQUENCE [LARGE SCALE GENOMIC DNA]</scope>
</reference>
<feature type="region of interest" description="Disordered" evidence="2">
    <location>
        <begin position="200"/>
        <end position="221"/>
    </location>
</feature>
<evidence type="ECO:0008006" key="5">
    <source>
        <dbReference type="Google" id="ProtNLM"/>
    </source>
</evidence>
<dbReference type="PANTHER" id="PTHR15736:SF4">
    <property type="entry name" value="PROTEIN FAM131A"/>
    <property type="match status" value="1"/>
</dbReference>
<feature type="compositionally biased region" description="Acidic residues" evidence="2">
    <location>
        <begin position="145"/>
        <end position="158"/>
    </location>
</feature>
<feature type="compositionally biased region" description="Gly residues" evidence="2">
    <location>
        <begin position="200"/>
        <end position="211"/>
    </location>
</feature>
<accession>A0AAY5L310</accession>
<evidence type="ECO:0000313" key="4">
    <source>
        <dbReference type="Proteomes" id="UP000265140"/>
    </source>
</evidence>
<name>A0AAY5L310_ESOLU</name>
<comment type="similarity">
    <text evidence="1">Belongs to the FAM131 family.</text>
</comment>
<dbReference type="GeneID" id="105016149"/>
<feature type="region of interest" description="Disordered" evidence="2">
    <location>
        <begin position="334"/>
        <end position="376"/>
    </location>
</feature>
<proteinExistence type="inferred from homology"/>
<reference evidence="3" key="3">
    <citation type="submission" date="2025-09" db="UniProtKB">
        <authorList>
            <consortium name="Ensembl"/>
        </authorList>
    </citation>
    <scope>IDENTIFICATION</scope>
</reference>
<keyword evidence="4" id="KW-1185">Reference proteome</keyword>
<dbReference type="PANTHER" id="PTHR15736">
    <property type="entry name" value="PROTEIN FAM131B-RELATED"/>
    <property type="match status" value="1"/>
</dbReference>
<dbReference type="RefSeq" id="XP_010878127.1">
    <property type="nucleotide sequence ID" value="XM_010879825.4"/>
</dbReference>
<dbReference type="InterPro" id="IPR026782">
    <property type="entry name" value="FAM131"/>
</dbReference>
<evidence type="ECO:0000256" key="2">
    <source>
        <dbReference type="SAM" id="MobiDB-lite"/>
    </source>
</evidence>
<reference evidence="3" key="2">
    <citation type="submission" date="2025-08" db="UniProtKB">
        <authorList>
            <consortium name="Ensembl"/>
        </authorList>
    </citation>
    <scope>IDENTIFICATION</scope>
</reference>
<dbReference type="AlphaFoldDB" id="A0AAY5L310"/>